<accession>A0A2T3XKX1</accession>
<evidence type="ECO:0000313" key="2">
    <source>
        <dbReference type="EMBL" id="PTB17180.1"/>
    </source>
</evidence>
<name>A0A2T3XKX1_9BURK</name>
<reference evidence="2 3" key="1">
    <citation type="submission" date="2018-03" db="EMBL/GenBank/DDBJ databases">
        <title>Whole genome analyses suggest that Burkholderia sensu lato contains two further novel genera in the rhizoxinica-symbiotica group Mycetohabitans gen. nov., and Trinickia gen. nov.: implications for the evolution of diazotrophy and nodulation in the Burkholderiaceae.</title>
        <authorList>
            <person name="Estrada De Los Santos P."/>
            <person name="Palmer M."/>
            <person name="Chavez-Ramirez B."/>
            <person name="Steenkamp E.T."/>
            <person name="Hirsch A.M."/>
            <person name="Manyaka P."/>
            <person name="Maluk M."/>
            <person name="Lafos M."/>
            <person name="Crook M."/>
            <person name="Gross E."/>
            <person name="Simon M.F."/>
            <person name="Bueno Dos Reis Junior F."/>
            <person name="Poole P.S."/>
            <person name="Venter S.N."/>
            <person name="James E.K."/>
        </authorList>
    </citation>
    <scope>NUCLEOTIDE SEQUENCE [LARGE SCALE GENOMIC DNA]</scope>
    <source>
        <strain evidence="2 3">JPY-366</strain>
    </source>
</reference>
<gene>
    <name evidence="2" type="ORF">C9I57_29340</name>
</gene>
<comment type="caution">
    <text evidence="2">The sequence shown here is derived from an EMBL/GenBank/DDBJ whole genome shotgun (WGS) entry which is preliminary data.</text>
</comment>
<sequence>MDMNLTELQLLRAMQHADRVRHSMSPTDVRQWQRYVEALRGVSLANWSATTDVQMRFALLRSVLNEIR</sequence>
<dbReference type="Proteomes" id="UP000240638">
    <property type="component" value="Unassembled WGS sequence"/>
</dbReference>
<protein>
    <recommendedName>
        <fullName evidence="1">REJ domain-containing protein</fullName>
    </recommendedName>
</protein>
<dbReference type="PROSITE" id="PS51111">
    <property type="entry name" value="REJ"/>
    <property type="match status" value="1"/>
</dbReference>
<feature type="domain" description="REJ" evidence="1">
    <location>
        <begin position="1"/>
        <end position="68"/>
    </location>
</feature>
<dbReference type="InterPro" id="IPR014010">
    <property type="entry name" value="REJ_dom"/>
</dbReference>
<organism evidence="2 3">
    <name type="scientific">Trinickia symbiotica</name>
    <dbReference type="NCBI Taxonomy" id="863227"/>
    <lineage>
        <taxon>Bacteria</taxon>
        <taxon>Pseudomonadati</taxon>
        <taxon>Pseudomonadota</taxon>
        <taxon>Betaproteobacteria</taxon>
        <taxon>Burkholderiales</taxon>
        <taxon>Burkholderiaceae</taxon>
        <taxon>Trinickia</taxon>
    </lineage>
</organism>
<dbReference type="EMBL" id="PYUC01000022">
    <property type="protein sequence ID" value="PTB17180.1"/>
    <property type="molecule type" value="Genomic_DNA"/>
</dbReference>
<dbReference type="GO" id="GO:0016020">
    <property type="term" value="C:membrane"/>
    <property type="evidence" value="ECO:0007669"/>
    <property type="project" value="UniProtKB-SubCell"/>
</dbReference>
<evidence type="ECO:0000259" key="1">
    <source>
        <dbReference type="PROSITE" id="PS51111"/>
    </source>
</evidence>
<evidence type="ECO:0000313" key="3">
    <source>
        <dbReference type="Proteomes" id="UP000240638"/>
    </source>
</evidence>
<dbReference type="AlphaFoldDB" id="A0A2T3XKX1"/>
<proteinExistence type="predicted"/>